<feature type="region of interest" description="Disordered" evidence="18">
    <location>
        <begin position="748"/>
        <end position="773"/>
    </location>
</feature>
<dbReference type="SUPFAM" id="SSF57903">
    <property type="entry name" value="FYVE/PHD zinc finger"/>
    <property type="match status" value="1"/>
</dbReference>
<dbReference type="InterPro" id="IPR052214">
    <property type="entry name" value="DAG_Lipase-Related"/>
</dbReference>
<protein>
    <recommendedName>
        <fullName evidence="16">sn-1-specific diacylglycerol lipase</fullName>
        <ecNumber evidence="16">3.1.1.116</ecNumber>
    </recommendedName>
</protein>
<evidence type="ECO:0000256" key="10">
    <source>
        <dbReference type="ARBA" id="ARBA00022837"/>
    </source>
</evidence>
<feature type="region of interest" description="Disordered" evidence="18">
    <location>
        <begin position="538"/>
        <end position="680"/>
    </location>
</feature>
<evidence type="ECO:0000256" key="7">
    <source>
        <dbReference type="ARBA" id="ARBA00022771"/>
    </source>
</evidence>
<dbReference type="RefSeq" id="XP_014159109.1">
    <property type="nucleotide sequence ID" value="XM_014303634.1"/>
</dbReference>
<dbReference type="Gene3D" id="3.30.40.10">
    <property type="entry name" value="Zinc/RING finger domain, C3HC4 (zinc finger)"/>
    <property type="match status" value="1"/>
</dbReference>
<sequence>MHNTLAGIAELGRVATNYGVDAYRKVRSGQIMSNKYTRPDDVVGEKAEFIDEKAGCYACKQPWDWTRRQHHCRNCGHGFCYIDLDNEDFVPAYGYSDSNLTCDACHIAIRMDAYRKRIRFRHERLDSYYKDELKPYATEIDDRAMDKFLRGAYFSLQAAKVVPGISQAAQAIDFFLTKGGVTVSQLVSHSQFSETSALVKQLTGSLTENVPMTELVGGMYYLSAKKYWERGVNPEQEFENHKDNKDIEQDTWDKLLTMAPHALMFSYLDNEADVERMVNSLGHDLIFSEPIASHTQPALYLSVHRDSKKAYLAIRGTYNNDDVLTDLMVDGTTWPPRLDFVTQTMTTGEVESDTTQAEQKAARENDTCITHLGVTKSAVWMYQETHEVLRNLHDQGYQIYVTGHSLGAGCGTLLTMLLYDNGVSNIHCYGFGSPAIVTRDLAEKYDHLITSLVFHDDMVPRLSHQNAVNMVKEVIQEGDQWRETFAHDVLAYKHRAKEIWRPRRRAWAVLRSETHANLLREKKEAEEKPGWFTSIKQLVKPEEVKPGDSKKQGATSSATSASVSQRVSQKAEKGKLNEREAAKKKKTESVQVDEGQSGVPKVKDGGVAAKKPTEKPTEEQGFLASLWGGFTSNFDLSSTSASTKPKAKSKPSAVQTKANNTSSTTGSSATSKETQTAVGVKVTVETTQVTKDAEGAVQETETVKTQAVQESVAQPKAVRVCDVCEYTNKADQALGTIIRQNSSYMATQARKDLGVDGSNSDPSPEDVPSSSPQ</sequence>
<keyword evidence="11" id="KW-0442">Lipid degradation</keyword>
<dbReference type="PANTHER" id="PTHR45792:SF8">
    <property type="entry name" value="DIACYLGLYCEROL LIPASE-ALPHA"/>
    <property type="match status" value="1"/>
</dbReference>
<dbReference type="GO" id="GO:0016042">
    <property type="term" value="P:lipid catabolic process"/>
    <property type="evidence" value="ECO:0007669"/>
    <property type="project" value="UniProtKB-KW"/>
</dbReference>
<proteinExistence type="predicted"/>
<evidence type="ECO:0000256" key="3">
    <source>
        <dbReference type="ARBA" id="ARBA00022475"/>
    </source>
</evidence>
<keyword evidence="7 17" id="KW-0863">Zinc-finger</keyword>
<evidence type="ECO:0000256" key="17">
    <source>
        <dbReference type="PROSITE-ProRule" id="PRU00091"/>
    </source>
</evidence>
<feature type="compositionally biased region" description="Low complexity" evidence="18">
    <location>
        <begin position="552"/>
        <end position="568"/>
    </location>
</feature>
<dbReference type="InterPro" id="IPR000306">
    <property type="entry name" value="Znf_FYVE"/>
</dbReference>
<dbReference type="Gene3D" id="3.40.50.1820">
    <property type="entry name" value="alpha/beta hydrolase"/>
    <property type="match status" value="1"/>
</dbReference>
<feature type="compositionally biased region" description="Low complexity" evidence="18">
    <location>
        <begin position="758"/>
        <end position="773"/>
    </location>
</feature>
<keyword evidence="10" id="KW-0106">Calcium</keyword>
<evidence type="ECO:0000256" key="15">
    <source>
        <dbReference type="ARBA" id="ARBA00024531"/>
    </source>
</evidence>
<feature type="compositionally biased region" description="Low complexity" evidence="18">
    <location>
        <begin position="637"/>
        <end position="680"/>
    </location>
</feature>
<keyword evidence="5" id="KW-0812">Transmembrane</keyword>
<evidence type="ECO:0000256" key="13">
    <source>
        <dbReference type="ARBA" id="ARBA00023098"/>
    </source>
</evidence>
<evidence type="ECO:0000256" key="14">
    <source>
        <dbReference type="ARBA" id="ARBA00023136"/>
    </source>
</evidence>
<dbReference type="SMART" id="SM00064">
    <property type="entry name" value="FYVE"/>
    <property type="match status" value="1"/>
</dbReference>
<keyword evidence="14" id="KW-0472">Membrane</keyword>
<gene>
    <name evidence="20" type="ORF">SARC_02585</name>
</gene>
<dbReference type="EC" id="3.1.1.116" evidence="16"/>
<keyword evidence="9" id="KW-0862">Zinc</keyword>
<dbReference type="CDD" id="cd00519">
    <property type="entry name" value="Lipase_3"/>
    <property type="match status" value="1"/>
</dbReference>
<evidence type="ECO:0000313" key="21">
    <source>
        <dbReference type="Proteomes" id="UP000054560"/>
    </source>
</evidence>
<evidence type="ECO:0000256" key="9">
    <source>
        <dbReference type="ARBA" id="ARBA00022833"/>
    </source>
</evidence>
<comment type="cofactor">
    <cofactor evidence="1">
        <name>Ca(2+)</name>
        <dbReference type="ChEBI" id="CHEBI:29108"/>
    </cofactor>
</comment>
<dbReference type="InterPro" id="IPR011011">
    <property type="entry name" value="Znf_FYVE_PHD"/>
</dbReference>
<dbReference type="Pfam" id="PF01764">
    <property type="entry name" value="Lipase_3"/>
    <property type="match status" value="1"/>
</dbReference>
<dbReference type="EMBL" id="KQ241714">
    <property type="protein sequence ID" value="KNC85207.1"/>
    <property type="molecule type" value="Genomic_DNA"/>
</dbReference>
<dbReference type="InterPro" id="IPR029058">
    <property type="entry name" value="AB_hydrolase_fold"/>
</dbReference>
<dbReference type="Pfam" id="PF01363">
    <property type="entry name" value="FYVE"/>
    <property type="match status" value="1"/>
</dbReference>
<dbReference type="GO" id="GO:0016298">
    <property type="term" value="F:lipase activity"/>
    <property type="evidence" value="ECO:0007669"/>
    <property type="project" value="TreeGrafter"/>
</dbReference>
<keyword evidence="4" id="KW-0597">Phosphoprotein</keyword>
<evidence type="ECO:0000256" key="11">
    <source>
        <dbReference type="ARBA" id="ARBA00022963"/>
    </source>
</evidence>
<dbReference type="InterPro" id="IPR017455">
    <property type="entry name" value="Znf_FYVE-rel"/>
</dbReference>
<evidence type="ECO:0000256" key="4">
    <source>
        <dbReference type="ARBA" id="ARBA00022553"/>
    </source>
</evidence>
<dbReference type="InterPro" id="IPR013083">
    <property type="entry name" value="Znf_RING/FYVE/PHD"/>
</dbReference>
<dbReference type="GO" id="GO:0005886">
    <property type="term" value="C:plasma membrane"/>
    <property type="evidence" value="ECO:0007669"/>
    <property type="project" value="UniProtKB-SubCell"/>
</dbReference>
<keyword evidence="8" id="KW-0378">Hydrolase</keyword>
<keyword evidence="21" id="KW-1185">Reference proteome</keyword>
<dbReference type="PANTHER" id="PTHR45792">
    <property type="entry name" value="DIACYLGLYCEROL LIPASE HOMOLOG-RELATED"/>
    <property type="match status" value="1"/>
</dbReference>
<keyword evidence="12" id="KW-1133">Transmembrane helix</keyword>
<evidence type="ECO:0000256" key="1">
    <source>
        <dbReference type="ARBA" id="ARBA00001913"/>
    </source>
</evidence>
<dbReference type="AlphaFoldDB" id="A0A0L0G846"/>
<evidence type="ECO:0000256" key="12">
    <source>
        <dbReference type="ARBA" id="ARBA00022989"/>
    </source>
</evidence>
<evidence type="ECO:0000256" key="5">
    <source>
        <dbReference type="ARBA" id="ARBA00022692"/>
    </source>
</evidence>
<dbReference type="OrthoDB" id="70570at2759"/>
<dbReference type="SUPFAM" id="SSF53474">
    <property type="entry name" value="alpha/beta-Hydrolases"/>
    <property type="match status" value="1"/>
</dbReference>
<dbReference type="Proteomes" id="UP000054560">
    <property type="component" value="Unassembled WGS sequence"/>
</dbReference>
<dbReference type="PROSITE" id="PS50178">
    <property type="entry name" value="ZF_FYVE"/>
    <property type="match status" value="1"/>
</dbReference>
<evidence type="ECO:0000256" key="8">
    <source>
        <dbReference type="ARBA" id="ARBA00022801"/>
    </source>
</evidence>
<accession>A0A0L0G846</accession>
<keyword evidence="13" id="KW-0443">Lipid metabolism</keyword>
<evidence type="ECO:0000256" key="2">
    <source>
        <dbReference type="ARBA" id="ARBA00004651"/>
    </source>
</evidence>
<reference evidence="20 21" key="1">
    <citation type="submission" date="2011-02" db="EMBL/GenBank/DDBJ databases">
        <title>The Genome Sequence of Sphaeroforma arctica JP610.</title>
        <authorList>
            <consortium name="The Broad Institute Genome Sequencing Platform"/>
            <person name="Russ C."/>
            <person name="Cuomo C."/>
            <person name="Young S.K."/>
            <person name="Zeng Q."/>
            <person name="Gargeya S."/>
            <person name="Alvarado L."/>
            <person name="Berlin A."/>
            <person name="Chapman S.B."/>
            <person name="Chen Z."/>
            <person name="Freedman E."/>
            <person name="Gellesch M."/>
            <person name="Goldberg J."/>
            <person name="Griggs A."/>
            <person name="Gujja S."/>
            <person name="Heilman E."/>
            <person name="Heiman D."/>
            <person name="Howarth C."/>
            <person name="Mehta T."/>
            <person name="Neiman D."/>
            <person name="Pearson M."/>
            <person name="Roberts A."/>
            <person name="Saif S."/>
            <person name="Shea T."/>
            <person name="Shenoy N."/>
            <person name="Sisk P."/>
            <person name="Stolte C."/>
            <person name="Sykes S."/>
            <person name="White J."/>
            <person name="Yandava C."/>
            <person name="Burger G."/>
            <person name="Gray M.W."/>
            <person name="Holland P.W.H."/>
            <person name="King N."/>
            <person name="Lang F.B.F."/>
            <person name="Roger A.J."/>
            <person name="Ruiz-Trillo I."/>
            <person name="Haas B."/>
            <person name="Nusbaum C."/>
            <person name="Birren B."/>
        </authorList>
    </citation>
    <scope>NUCLEOTIDE SEQUENCE [LARGE SCALE GENOMIC DNA]</scope>
    <source>
        <strain evidence="20 21">JP610</strain>
    </source>
</reference>
<comment type="subcellular location">
    <subcellularLocation>
        <location evidence="2">Cell membrane</location>
        <topology evidence="2">Multi-pass membrane protein</topology>
    </subcellularLocation>
</comment>
<dbReference type="GO" id="GO:0008270">
    <property type="term" value="F:zinc ion binding"/>
    <property type="evidence" value="ECO:0007669"/>
    <property type="project" value="UniProtKB-KW"/>
</dbReference>
<name>A0A0L0G846_9EUKA</name>
<feature type="compositionally biased region" description="Basic and acidic residues" evidence="18">
    <location>
        <begin position="539"/>
        <end position="551"/>
    </location>
</feature>
<evidence type="ECO:0000256" key="16">
    <source>
        <dbReference type="ARBA" id="ARBA00026104"/>
    </source>
</evidence>
<dbReference type="InterPro" id="IPR002921">
    <property type="entry name" value="Fungal_lipase-type"/>
</dbReference>
<feature type="domain" description="FYVE-type" evidence="19">
    <location>
        <begin position="50"/>
        <end position="110"/>
    </location>
</feature>
<feature type="compositionally biased region" description="Basic and acidic residues" evidence="18">
    <location>
        <begin position="569"/>
        <end position="581"/>
    </location>
</feature>
<keyword evidence="3" id="KW-1003">Cell membrane</keyword>
<dbReference type="GeneID" id="25903089"/>
<dbReference type="eggNOG" id="KOG2088">
    <property type="taxonomic scope" value="Eukaryota"/>
</dbReference>
<comment type="catalytic activity">
    <reaction evidence="15">
        <text>a 1,2-diacyl-sn-glycerol + H2O = a 2-acylglycerol + a fatty acid + H(+)</text>
        <dbReference type="Rhea" id="RHEA:33275"/>
        <dbReference type="ChEBI" id="CHEBI:15377"/>
        <dbReference type="ChEBI" id="CHEBI:15378"/>
        <dbReference type="ChEBI" id="CHEBI:17389"/>
        <dbReference type="ChEBI" id="CHEBI:17815"/>
        <dbReference type="ChEBI" id="CHEBI:28868"/>
        <dbReference type="EC" id="3.1.1.116"/>
    </reaction>
    <physiologicalReaction direction="left-to-right" evidence="15">
        <dbReference type="Rhea" id="RHEA:33276"/>
    </physiologicalReaction>
</comment>
<evidence type="ECO:0000256" key="18">
    <source>
        <dbReference type="SAM" id="MobiDB-lite"/>
    </source>
</evidence>
<evidence type="ECO:0000256" key="6">
    <source>
        <dbReference type="ARBA" id="ARBA00022723"/>
    </source>
</evidence>
<evidence type="ECO:0000259" key="19">
    <source>
        <dbReference type="PROSITE" id="PS50178"/>
    </source>
</evidence>
<keyword evidence="6" id="KW-0479">Metal-binding</keyword>
<evidence type="ECO:0000313" key="20">
    <source>
        <dbReference type="EMBL" id="KNC85207.1"/>
    </source>
</evidence>
<organism evidence="20 21">
    <name type="scientific">Sphaeroforma arctica JP610</name>
    <dbReference type="NCBI Taxonomy" id="667725"/>
    <lineage>
        <taxon>Eukaryota</taxon>
        <taxon>Ichthyosporea</taxon>
        <taxon>Ichthyophonida</taxon>
        <taxon>Sphaeroforma</taxon>
    </lineage>
</organism>